<dbReference type="EMBL" id="LBUP01000009">
    <property type="protein sequence ID" value="KKQ65669.1"/>
    <property type="molecule type" value="Genomic_DNA"/>
</dbReference>
<dbReference type="Proteomes" id="UP000034235">
    <property type="component" value="Unassembled WGS sequence"/>
</dbReference>
<proteinExistence type="predicted"/>
<sequence>MATTQDQIPITTTDQVQHQTVQNIKQQLKQMTGQDHQVQPVTAETPLDVQVEGEGDTVEHFVDRAVWGRPGQEPSKSFLKKMWERMRKKHPDKEVKLK</sequence>
<name>A0A0G0LWB8_9BACT</name>
<organism evidence="1 2">
    <name type="scientific">Candidatus Daviesbacteria bacterium GW2011_GWA2_38_24</name>
    <dbReference type="NCBI Taxonomy" id="1618422"/>
    <lineage>
        <taxon>Bacteria</taxon>
        <taxon>Candidatus Daviesiibacteriota</taxon>
    </lineage>
</organism>
<evidence type="ECO:0000313" key="1">
    <source>
        <dbReference type="EMBL" id="KKQ65669.1"/>
    </source>
</evidence>
<protein>
    <submittedName>
        <fullName evidence="1">Uncharacterized protein</fullName>
    </submittedName>
</protein>
<dbReference type="AlphaFoldDB" id="A0A0G0LWB8"/>
<reference evidence="1 2" key="1">
    <citation type="journal article" date="2015" name="Nature">
        <title>rRNA introns, odd ribosomes, and small enigmatic genomes across a large radiation of phyla.</title>
        <authorList>
            <person name="Brown C.T."/>
            <person name="Hug L.A."/>
            <person name="Thomas B.C."/>
            <person name="Sharon I."/>
            <person name="Castelle C.J."/>
            <person name="Singh A."/>
            <person name="Wilkins M.J."/>
            <person name="Williams K.H."/>
            <person name="Banfield J.F."/>
        </authorList>
    </citation>
    <scope>NUCLEOTIDE SEQUENCE [LARGE SCALE GENOMIC DNA]</scope>
</reference>
<evidence type="ECO:0000313" key="2">
    <source>
        <dbReference type="Proteomes" id="UP000034235"/>
    </source>
</evidence>
<accession>A0A0G0LWB8</accession>
<gene>
    <name evidence="1" type="ORF">US86_C0009G0037</name>
</gene>
<comment type="caution">
    <text evidence="1">The sequence shown here is derived from an EMBL/GenBank/DDBJ whole genome shotgun (WGS) entry which is preliminary data.</text>
</comment>